<evidence type="ECO:0000313" key="1">
    <source>
        <dbReference type="EMBL" id="KHD09183.1"/>
    </source>
</evidence>
<evidence type="ECO:0000313" key="2">
    <source>
        <dbReference type="Proteomes" id="UP000030428"/>
    </source>
</evidence>
<gene>
    <name evidence="1" type="ORF">PN36_01185</name>
</gene>
<dbReference type="AlphaFoldDB" id="A0A0A6S764"/>
<proteinExistence type="predicted"/>
<sequence>MIKDRAQKASALRYIVAKRWFPQLEIDVLPKIATSTKNKLITDIDVLGSVPDEFLGYRAFLFDCKSGQRESPINRTLWLRGLMDRVHATRGLLILSDKKDIQRDHRISAAELDISIVKEGEFGILANATDGFLPVGVSSSVAELDNWEIFFSIPEKFPKLADMVEFSRSAFWRCDSPAEACRKTIAILRKAHPELDPAKALHTALFGDFVALFLHALARFSLQIFMSYLQPSNRDSLAQAELTLPLNGINLFN</sequence>
<evidence type="ECO:0008006" key="3">
    <source>
        <dbReference type="Google" id="ProtNLM"/>
    </source>
</evidence>
<dbReference type="EMBL" id="JSZA02000003">
    <property type="protein sequence ID" value="KHD09183.1"/>
    <property type="molecule type" value="Genomic_DNA"/>
</dbReference>
<keyword evidence="2" id="KW-1185">Reference proteome</keyword>
<protein>
    <recommendedName>
        <fullName evidence="3">Restriction endonuclease</fullName>
    </recommendedName>
</protein>
<accession>A0A0A6S764</accession>
<organism evidence="1 2">
    <name type="scientific">Candidatus Thiomargarita nelsonii</name>
    <dbReference type="NCBI Taxonomy" id="1003181"/>
    <lineage>
        <taxon>Bacteria</taxon>
        <taxon>Pseudomonadati</taxon>
        <taxon>Pseudomonadota</taxon>
        <taxon>Gammaproteobacteria</taxon>
        <taxon>Thiotrichales</taxon>
        <taxon>Thiotrichaceae</taxon>
        <taxon>Thiomargarita</taxon>
    </lineage>
</organism>
<reference evidence="1 2" key="1">
    <citation type="journal article" date="2016" name="Front. Microbiol.">
        <title>Single-Cell (Meta-)Genomics of a Dimorphic Candidatus Thiomargarita nelsonii Reveals Genomic Plasticity.</title>
        <authorList>
            <person name="Flood B.E."/>
            <person name="Fliss P."/>
            <person name="Jones D.S."/>
            <person name="Dick G.J."/>
            <person name="Jain S."/>
            <person name="Kaster A.K."/>
            <person name="Winkel M."/>
            <person name="Mussmann M."/>
            <person name="Bailey J."/>
        </authorList>
    </citation>
    <scope>NUCLEOTIDE SEQUENCE [LARGE SCALE GENOMIC DNA]</scope>
    <source>
        <strain evidence="1">Hydrate Ridge</strain>
    </source>
</reference>
<name>A0A0A6S764_9GAMM</name>
<dbReference type="Proteomes" id="UP000030428">
    <property type="component" value="Unassembled WGS sequence"/>
</dbReference>
<comment type="caution">
    <text evidence="1">The sequence shown here is derived from an EMBL/GenBank/DDBJ whole genome shotgun (WGS) entry which is preliminary data.</text>
</comment>